<dbReference type="Pfam" id="PF00528">
    <property type="entry name" value="BPD_transp_1"/>
    <property type="match status" value="1"/>
</dbReference>
<dbReference type="InterPro" id="IPR000515">
    <property type="entry name" value="MetI-like"/>
</dbReference>
<feature type="domain" description="ABC transmembrane type-1" evidence="8">
    <location>
        <begin position="71"/>
        <end position="271"/>
    </location>
</feature>
<evidence type="ECO:0000313" key="9">
    <source>
        <dbReference type="EMBL" id="OFD72471.1"/>
    </source>
</evidence>
<evidence type="ECO:0000256" key="6">
    <source>
        <dbReference type="ARBA" id="ARBA00023136"/>
    </source>
</evidence>
<evidence type="ECO:0000256" key="5">
    <source>
        <dbReference type="ARBA" id="ARBA00022989"/>
    </source>
</evidence>
<evidence type="ECO:0000256" key="1">
    <source>
        <dbReference type="ARBA" id="ARBA00004651"/>
    </source>
</evidence>
<dbReference type="SUPFAM" id="SSF161098">
    <property type="entry name" value="MetI-like"/>
    <property type="match status" value="1"/>
</dbReference>
<feature type="transmembrane region" description="Helical" evidence="7">
    <location>
        <begin position="218"/>
        <end position="241"/>
    </location>
</feature>
<proteinExistence type="inferred from homology"/>
<keyword evidence="4 7" id="KW-0812">Transmembrane</keyword>
<dbReference type="GO" id="GO:0005886">
    <property type="term" value="C:plasma membrane"/>
    <property type="evidence" value="ECO:0007669"/>
    <property type="project" value="UniProtKB-SubCell"/>
</dbReference>
<dbReference type="EMBL" id="LXLT01000065">
    <property type="protein sequence ID" value="OFD72471.1"/>
    <property type="molecule type" value="Genomic_DNA"/>
</dbReference>
<keyword evidence="3" id="KW-1003">Cell membrane</keyword>
<feature type="transmembrane region" description="Helical" evidence="7">
    <location>
        <begin position="12"/>
        <end position="31"/>
    </location>
</feature>
<dbReference type="PANTHER" id="PTHR30465">
    <property type="entry name" value="INNER MEMBRANE ABC TRANSPORTER"/>
    <property type="match status" value="1"/>
</dbReference>
<feature type="transmembrane region" description="Helical" evidence="7">
    <location>
        <begin position="111"/>
        <end position="134"/>
    </location>
</feature>
<feature type="transmembrane region" description="Helical" evidence="7">
    <location>
        <begin position="154"/>
        <end position="176"/>
    </location>
</feature>
<dbReference type="Gene3D" id="1.10.3720.10">
    <property type="entry name" value="MetI-like"/>
    <property type="match status" value="1"/>
</dbReference>
<dbReference type="Proteomes" id="UP000175706">
    <property type="component" value="Unassembled WGS sequence"/>
</dbReference>
<protein>
    <submittedName>
        <fullName evidence="9">Membrane protein</fullName>
    </submittedName>
</protein>
<keyword evidence="6 7" id="KW-0472">Membrane</keyword>
<dbReference type="CDD" id="cd06261">
    <property type="entry name" value="TM_PBP2"/>
    <property type="match status" value="1"/>
</dbReference>
<organism evidence="9 10">
    <name type="scientific">Bacillus mycoides</name>
    <dbReference type="NCBI Taxonomy" id="1405"/>
    <lineage>
        <taxon>Bacteria</taxon>
        <taxon>Bacillati</taxon>
        <taxon>Bacillota</taxon>
        <taxon>Bacilli</taxon>
        <taxon>Bacillales</taxon>
        <taxon>Bacillaceae</taxon>
        <taxon>Bacillus</taxon>
        <taxon>Bacillus cereus group</taxon>
    </lineage>
</organism>
<evidence type="ECO:0000313" key="10">
    <source>
        <dbReference type="Proteomes" id="UP000175706"/>
    </source>
</evidence>
<dbReference type="PANTHER" id="PTHR30465:SF44">
    <property type="entry name" value="ABC-TYPE DIPEPTIDE_OLIGOPEPTIDE TRANSPORT SYSTEM, PERMEASE COMPONENT"/>
    <property type="match status" value="1"/>
</dbReference>
<keyword evidence="5 7" id="KW-1133">Transmembrane helix</keyword>
<evidence type="ECO:0000256" key="2">
    <source>
        <dbReference type="ARBA" id="ARBA00022448"/>
    </source>
</evidence>
<evidence type="ECO:0000256" key="4">
    <source>
        <dbReference type="ARBA" id="ARBA00022692"/>
    </source>
</evidence>
<comment type="similarity">
    <text evidence="7">Belongs to the binding-protein-dependent transport system permease family.</text>
</comment>
<evidence type="ECO:0000256" key="7">
    <source>
        <dbReference type="RuleBase" id="RU363032"/>
    </source>
</evidence>
<gene>
    <name evidence="9" type="ORF">BWGOE8_48270</name>
</gene>
<accession>A0A1E8B190</accession>
<dbReference type="InterPro" id="IPR035906">
    <property type="entry name" value="MetI-like_sf"/>
</dbReference>
<comment type="caution">
    <text evidence="9">The sequence shown here is derived from an EMBL/GenBank/DDBJ whole genome shotgun (WGS) entry which is preliminary data.</text>
</comment>
<dbReference type="RefSeq" id="WP_070145222.1">
    <property type="nucleotide sequence ID" value="NZ_LXLT01000065.1"/>
</dbReference>
<keyword evidence="2 7" id="KW-0813">Transport</keyword>
<reference evidence="9 10" key="1">
    <citation type="submission" date="2016-05" db="EMBL/GenBank/DDBJ databases">
        <title>Bacillus thuringiensis and Bacillus weihenstephanensis as novel biocontrol agents of wilt causing Verticillium species.</title>
        <authorList>
            <person name="Hollensteiner J."/>
            <person name="Wemheuer F."/>
            <person name="Harting R."/>
            <person name="Kolarzyk A."/>
            <person name="Diaz-Valerio S."/>
            <person name="Poehlein A."/>
            <person name="Brzuszkiewicz E."/>
            <person name="Nesemann K."/>
            <person name="Braus-Stromeyer S."/>
            <person name="Braus G."/>
            <person name="Daniel R."/>
            <person name="Liesegang H."/>
        </authorList>
    </citation>
    <scope>NUCLEOTIDE SEQUENCE [LARGE SCALE GENOMIC DNA]</scope>
    <source>
        <strain evidence="9 10">GOE8</strain>
    </source>
</reference>
<dbReference type="PATRIC" id="fig|86662.25.peg.4948"/>
<name>A0A1E8B190_BACMY</name>
<feature type="transmembrane region" description="Helical" evidence="7">
    <location>
        <begin position="73"/>
        <end position="99"/>
    </location>
</feature>
<sequence length="286" mass="33553">MKSFWGEKITEFIISIAVILTVSYVPFYFFLGNKLDFITYLQRLASPKEIAHIDTNTMQSIPFFERIIEPYTYSMTILFIATCLTIILSIGLSFVYLLVSSKIKQWIERCLILIESVPDLLLIFSLQLFVVWIYKQTGYRFVTIYAFNDERAYVLPILCMTIVPTLHFFRVIVLFLMEEKNKPYVEFARAKGFSNKYILYVHLLRNIMYHLLNHLQPLFLFMISSLLMVEGAFNITGYMSFLIRAGTLNPLTMAWWILLLFVPFYILFAIIHYRVNRITGGASHDI</sequence>
<dbReference type="GO" id="GO:0055085">
    <property type="term" value="P:transmembrane transport"/>
    <property type="evidence" value="ECO:0007669"/>
    <property type="project" value="InterPro"/>
</dbReference>
<dbReference type="PROSITE" id="PS50928">
    <property type="entry name" value="ABC_TM1"/>
    <property type="match status" value="1"/>
</dbReference>
<evidence type="ECO:0000256" key="3">
    <source>
        <dbReference type="ARBA" id="ARBA00022475"/>
    </source>
</evidence>
<comment type="subcellular location">
    <subcellularLocation>
        <location evidence="1 7">Cell membrane</location>
        <topology evidence="1 7">Multi-pass membrane protein</topology>
    </subcellularLocation>
</comment>
<feature type="transmembrane region" description="Helical" evidence="7">
    <location>
        <begin position="253"/>
        <end position="273"/>
    </location>
</feature>
<evidence type="ECO:0000259" key="8">
    <source>
        <dbReference type="PROSITE" id="PS50928"/>
    </source>
</evidence>
<dbReference type="AlphaFoldDB" id="A0A1E8B190"/>